<dbReference type="GO" id="GO:0005737">
    <property type="term" value="C:cytoplasm"/>
    <property type="evidence" value="ECO:0007669"/>
    <property type="project" value="TreeGrafter"/>
</dbReference>
<evidence type="ECO:0000313" key="3">
    <source>
        <dbReference type="EMBL" id="EPB71281.1"/>
    </source>
</evidence>
<keyword evidence="4" id="KW-1185">Reference proteome</keyword>
<feature type="non-terminal residue" evidence="3">
    <location>
        <position position="1"/>
    </location>
</feature>
<evidence type="ECO:0000259" key="2">
    <source>
        <dbReference type="Pfam" id="PF02752"/>
    </source>
</evidence>
<evidence type="ECO:0000313" key="4">
    <source>
        <dbReference type="Proteomes" id="UP000054495"/>
    </source>
</evidence>
<reference evidence="3 4" key="1">
    <citation type="submission" date="2013-05" db="EMBL/GenBank/DDBJ databases">
        <title>Draft genome of the parasitic nematode Anyclostoma ceylanicum.</title>
        <authorList>
            <person name="Mitreva M."/>
        </authorList>
    </citation>
    <scope>NUCLEOTIDE SEQUENCE [LARGE SCALE GENOMIC DNA]</scope>
</reference>
<sequence>KLFIDKKSKGQAQIYLQVPPTVPSFNTCPIVSVEYSVEVKFDTSGALNSDVEASCPIIVGTIPVRSANFTFEPSAPPLDSPSTSAVGPSAPPMDSPPPYPEGSGAASFPTQPPSYEECVSGVDGTTMDTDSMEPFAPRYPYYPSLSDNGEKNSVP</sequence>
<feature type="compositionally biased region" description="Pro residues" evidence="1">
    <location>
        <begin position="89"/>
        <end position="100"/>
    </location>
</feature>
<protein>
    <recommendedName>
        <fullName evidence="2">Arrestin C-terminal-like domain-containing protein</fullName>
    </recommendedName>
</protein>
<dbReference type="SUPFAM" id="SSF81296">
    <property type="entry name" value="E set domains"/>
    <property type="match status" value="1"/>
</dbReference>
<dbReference type="InterPro" id="IPR011022">
    <property type="entry name" value="Arrestin_C-like"/>
</dbReference>
<dbReference type="EMBL" id="KE125124">
    <property type="protein sequence ID" value="EPB71281.1"/>
    <property type="molecule type" value="Genomic_DNA"/>
</dbReference>
<dbReference type="Pfam" id="PF02752">
    <property type="entry name" value="Arrestin_C"/>
    <property type="match status" value="1"/>
</dbReference>
<feature type="domain" description="Arrestin C-terminal-like" evidence="2">
    <location>
        <begin position="6"/>
        <end position="63"/>
    </location>
</feature>
<dbReference type="Gene3D" id="2.60.40.640">
    <property type="match status" value="1"/>
</dbReference>
<dbReference type="InterPro" id="IPR014756">
    <property type="entry name" value="Ig_E-set"/>
</dbReference>
<gene>
    <name evidence="3" type="ORF">ANCCEY_09645</name>
</gene>
<dbReference type="InterPro" id="IPR050357">
    <property type="entry name" value="Arrestin_domain-protein"/>
</dbReference>
<dbReference type="AlphaFoldDB" id="A0A0D6LMM1"/>
<organism evidence="3 4">
    <name type="scientific">Ancylostoma ceylanicum</name>
    <dbReference type="NCBI Taxonomy" id="53326"/>
    <lineage>
        <taxon>Eukaryota</taxon>
        <taxon>Metazoa</taxon>
        <taxon>Ecdysozoa</taxon>
        <taxon>Nematoda</taxon>
        <taxon>Chromadorea</taxon>
        <taxon>Rhabditida</taxon>
        <taxon>Rhabditina</taxon>
        <taxon>Rhabditomorpha</taxon>
        <taxon>Strongyloidea</taxon>
        <taxon>Ancylostomatidae</taxon>
        <taxon>Ancylostomatinae</taxon>
        <taxon>Ancylostoma</taxon>
    </lineage>
</organism>
<dbReference type="GO" id="GO:0015031">
    <property type="term" value="P:protein transport"/>
    <property type="evidence" value="ECO:0007669"/>
    <property type="project" value="TreeGrafter"/>
</dbReference>
<accession>A0A0D6LMM1</accession>
<dbReference type="InterPro" id="IPR014752">
    <property type="entry name" value="Arrestin-like_C"/>
</dbReference>
<dbReference type="PANTHER" id="PTHR11188:SF175">
    <property type="entry name" value="ARRESTIN C-TERMINAL-LIKE DOMAIN-CONTAINING PROTEIN"/>
    <property type="match status" value="1"/>
</dbReference>
<dbReference type="Proteomes" id="UP000054495">
    <property type="component" value="Unassembled WGS sequence"/>
</dbReference>
<evidence type="ECO:0000256" key="1">
    <source>
        <dbReference type="SAM" id="MobiDB-lite"/>
    </source>
</evidence>
<proteinExistence type="predicted"/>
<dbReference type="PANTHER" id="PTHR11188">
    <property type="entry name" value="ARRESTIN DOMAIN CONTAINING PROTEIN"/>
    <property type="match status" value="1"/>
</dbReference>
<feature type="region of interest" description="Disordered" evidence="1">
    <location>
        <begin position="70"/>
        <end position="155"/>
    </location>
</feature>
<name>A0A0D6LMM1_9BILA</name>